<sequence length="262" mass="29370">MTLMEIKNLSIQYNQQLALHNFNLTIQKNKIIAVVGESGSGKSTLIHGIMGLLPNNGEVIQGEILYDGKNLLKNNYFQWRKTRGNKIALVFQDASTYFNPKRKIGKQFIESILSHRNVSREEAYTMACQALEDMYLPSAERVMDSYAFQLSGGMKQRTAMAMAMVMKPDILLADEPTSALDVTIQAQVVKLMMKQREETAAAIVIVTHNMGVASYMADEIVVMKNGVIVEHGSKDQIIYNPKHPYTQKLLLAVPELEDDSIV</sequence>
<evidence type="ECO:0000256" key="7">
    <source>
        <dbReference type="ARBA" id="ARBA00023136"/>
    </source>
</evidence>
<dbReference type="InterPro" id="IPR050388">
    <property type="entry name" value="ABC_Ni/Peptide_Import"/>
</dbReference>
<evidence type="ECO:0000259" key="8">
    <source>
        <dbReference type="PROSITE" id="PS50893"/>
    </source>
</evidence>
<organism evidence="9 10">
    <name type="scientific">Alkaliphilus metalliredigens (strain QYMF)</name>
    <dbReference type="NCBI Taxonomy" id="293826"/>
    <lineage>
        <taxon>Bacteria</taxon>
        <taxon>Bacillati</taxon>
        <taxon>Bacillota</taxon>
        <taxon>Clostridia</taxon>
        <taxon>Peptostreptococcales</taxon>
        <taxon>Natronincolaceae</taxon>
        <taxon>Alkaliphilus</taxon>
    </lineage>
</organism>
<reference evidence="10" key="1">
    <citation type="journal article" date="2016" name="Genome Announc.">
        <title>Complete genome sequence of Alkaliphilus metalliredigens strain QYMF, an alkaliphilic and metal-reducing bacterium isolated from borax-contaminated leachate ponds.</title>
        <authorList>
            <person name="Hwang C."/>
            <person name="Copeland A."/>
            <person name="Lucas S."/>
            <person name="Lapidus A."/>
            <person name="Barry K."/>
            <person name="Detter J.C."/>
            <person name="Glavina Del Rio T."/>
            <person name="Hammon N."/>
            <person name="Israni S."/>
            <person name="Dalin E."/>
            <person name="Tice H."/>
            <person name="Pitluck S."/>
            <person name="Chertkov O."/>
            <person name="Brettin T."/>
            <person name="Bruce D."/>
            <person name="Han C."/>
            <person name="Schmutz J."/>
            <person name="Larimer F."/>
            <person name="Land M.L."/>
            <person name="Hauser L."/>
            <person name="Kyrpides N."/>
            <person name="Mikhailova N."/>
            <person name="Ye Q."/>
            <person name="Zhou J."/>
            <person name="Richardson P."/>
            <person name="Fields M.W."/>
        </authorList>
    </citation>
    <scope>NUCLEOTIDE SEQUENCE [LARGE SCALE GENOMIC DNA]</scope>
    <source>
        <strain evidence="10">QYMF</strain>
    </source>
</reference>
<dbReference type="SUPFAM" id="SSF52540">
    <property type="entry name" value="P-loop containing nucleoside triphosphate hydrolases"/>
    <property type="match status" value="1"/>
</dbReference>
<dbReference type="OrthoDB" id="9806285at2"/>
<dbReference type="SMART" id="SM00382">
    <property type="entry name" value="AAA"/>
    <property type="match status" value="1"/>
</dbReference>
<dbReference type="GO" id="GO:0016887">
    <property type="term" value="F:ATP hydrolysis activity"/>
    <property type="evidence" value="ECO:0007669"/>
    <property type="project" value="InterPro"/>
</dbReference>
<dbReference type="PANTHER" id="PTHR43297:SF2">
    <property type="entry name" value="DIPEPTIDE TRANSPORT ATP-BINDING PROTEIN DPPD"/>
    <property type="match status" value="1"/>
</dbReference>
<dbReference type="Proteomes" id="UP000001572">
    <property type="component" value="Chromosome"/>
</dbReference>
<keyword evidence="7" id="KW-0472">Membrane</keyword>
<dbReference type="Pfam" id="PF00005">
    <property type="entry name" value="ABC_tran"/>
    <property type="match status" value="1"/>
</dbReference>
<dbReference type="EMBL" id="CP000724">
    <property type="protein sequence ID" value="ABR48171.1"/>
    <property type="molecule type" value="Genomic_DNA"/>
</dbReference>
<dbReference type="GO" id="GO:0005524">
    <property type="term" value="F:ATP binding"/>
    <property type="evidence" value="ECO:0007669"/>
    <property type="project" value="UniProtKB-KW"/>
</dbReference>
<keyword evidence="5" id="KW-0547">Nucleotide-binding</keyword>
<dbReference type="eggNOG" id="COG0444">
    <property type="taxonomic scope" value="Bacteria"/>
</dbReference>
<name>A6TPQ3_ALKMQ</name>
<protein>
    <submittedName>
        <fullName evidence="9">ABC transporter related</fullName>
    </submittedName>
</protein>
<evidence type="ECO:0000313" key="9">
    <source>
        <dbReference type="EMBL" id="ABR48171.1"/>
    </source>
</evidence>
<dbReference type="KEGG" id="amt:Amet_2008"/>
<keyword evidence="4" id="KW-1003">Cell membrane</keyword>
<dbReference type="PROSITE" id="PS50893">
    <property type="entry name" value="ABC_TRANSPORTER_2"/>
    <property type="match status" value="1"/>
</dbReference>
<dbReference type="RefSeq" id="WP_012063151.1">
    <property type="nucleotide sequence ID" value="NC_009633.1"/>
</dbReference>
<dbReference type="InterPro" id="IPR013563">
    <property type="entry name" value="Oligopep_ABC_C"/>
</dbReference>
<evidence type="ECO:0000256" key="3">
    <source>
        <dbReference type="ARBA" id="ARBA00022448"/>
    </source>
</evidence>
<dbReference type="AlphaFoldDB" id="A6TPQ3"/>
<accession>A6TPQ3</accession>
<keyword evidence="3" id="KW-0813">Transport</keyword>
<evidence type="ECO:0000256" key="5">
    <source>
        <dbReference type="ARBA" id="ARBA00022741"/>
    </source>
</evidence>
<proteinExistence type="inferred from homology"/>
<evidence type="ECO:0000313" key="10">
    <source>
        <dbReference type="Proteomes" id="UP000001572"/>
    </source>
</evidence>
<dbReference type="InterPro" id="IPR003593">
    <property type="entry name" value="AAA+_ATPase"/>
</dbReference>
<dbReference type="InterPro" id="IPR003439">
    <property type="entry name" value="ABC_transporter-like_ATP-bd"/>
</dbReference>
<dbReference type="GO" id="GO:0015833">
    <property type="term" value="P:peptide transport"/>
    <property type="evidence" value="ECO:0007669"/>
    <property type="project" value="InterPro"/>
</dbReference>
<dbReference type="GO" id="GO:0005886">
    <property type="term" value="C:plasma membrane"/>
    <property type="evidence" value="ECO:0007669"/>
    <property type="project" value="UniProtKB-SubCell"/>
</dbReference>
<evidence type="ECO:0000256" key="2">
    <source>
        <dbReference type="ARBA" id="ARBA00005417"/>
    </source>
</evidence>
<evidence type="ECO:0000256" key="6">
    <source>
        <dbReference type="ARBA" id="ARBA00022840"/>
    </source>
</evidence>
<evidence type="ECO:0000256" key="4">
    <source>
        <dbReference type="ARBA" id="ARBA00022475"/>
    </source>
</evidence>
<dbReference type="PANTHER" id="PTHR43297">
    <property type="entry name" value="OLIGOPEPTIDE TRANSPORT ATP-BINDING PROTEIN APPD"/>
    <property type="match status" value="1"/>
</dbReference>
<gene>
    <name evidence="9" type="ordered locus">Amet_2008</name>
</gene>
<dbReference type="InterPro" id="IPR027417">
    <property type="entry name" value="P-loop_NTPase"/>
</dbReference>
<dbReference type="CDD" id="cd03257">
    <property type="entry name" value="ABC_NikE_OppD_transporters"/>
    <property type="match status" value="1"/>
</dbReference>
<dbReference type="Pfam" id="PF08352">
    <property type="entry name" value="oligo_HPY"/>
    <property type="match status" value="1"/>
</dbReference>
<evidence type="ECO:0000256" key="1">
    <source>
        <dbReference type="ARBA" id="ARBA00004202"/>
    </source>
</evidence>
<keyword evidence="10" id="KW-1185">Reference proteome</keyword>
<comment type="similarity">
    <text evidence="2">Belongs to the ABC transporter superfamily.</text>
</comment>
<dbReference type="STRING" id="293826.Amet_2008"/>
<keyword evidence="6" id="KW-0067">ATP-binding</keyword>
<dbReference type="HOGENOM" id="CLU_000604_1_23_9"/>
<feature type="domain" description="ABC transporter" evidence="8">
    <location>
        <begin position="4"/>
        <end position="250"/>
    </location>
</feature>
<dbReference type="Gene3D" id="3.40.50.300">
    <property type="entry name" value="P-loop containing nucleotide triphosphate hydrolases"/>
    <property type="match status" value="1"/>
</dbReference>
<comment type="subcellular location">
    <subcellularLocation>
        <location evidence="1">Cell membrane</location>
        <topology evidence="1">Peripheral membrane protein</topology>
    </subcellularLocation>
</comment>